<dbReference type="GO" id="GO:0005576">
    <property type="term" value="C:extracellular region"/>
    <property type="evidence" value="ECO:0007669"/>
    <property type="project" value="UniProtKB-SubCell"/>
</dbReference>
<dbReference type="Gene3D" id="3.20.20.80">
    <property type="entry name" value="Glycosidases"/>
    <property type="match status" value="1"/>
</dbReference>
<evidence type="ECO:0000313" key="15">
    <source>
        <dbReference type="Proteomes" id="UP000027361"/>
    </source>
</evidence>
<evidence type="ECO:0000313" key="14">
    <source>
        <dbReference type="EMBL" id="KDN36167.1"/>
    </source>
</evidence>
<dbReference type="RefSeq" id="XP_013239967.1">
    <property type="nucleotide sequence ID" value="XM_013384513.1"/>
</dbReference>
<dbReference type="GO" id="GO:0009253">
    <property type="term" value="P:peptidoglycan catabolic process"/>
    <property type="evidence" value="ECO:0007669"/>
    <property type="project" value="InterPro"/>
</dbReference>
<comment type="function">
    <text evidence="11">This enzyme has both lysozyme (acetylmuramidase) and diacetylmuramidase activities.</text>
</comment>
<dbReference type="InterPro" id="IPR018077">
    <property type="entry name" value="Glyco_hydro_fam25_subgr"/>
</dbReference>
<dbReference type="SUPFAM" id="SSF51445">
    <property type="entry name" value="(Trans)glycosidases"/>
    <property type="match status" value="1"/>
</dbReference>
<evidence type="ECO:0000256" key="3">
    <source>
        <dbReference type="ARBA" id="ARBA00010646"/>
    </source>
</evidence>
<evidence type="ECO:0000256" key="8">
    <source>
        <dbReference type="ARBA" id="ARBA00022801"/>
    </source>
</evidence>
<name>A0A066V371_TILAU</name>
<comment type="similarity">
    <text evidence="3">Belongs to the glycosyl hydrolase 25 family.</text>
</comment>
<dbReference type="FunFam" id="3.20.20.80:FF:000060">
    <property type="entry name" value="Lysozyme M1"/>
    <property type="match status" value="1"/>
</dbReference>
<evidence type="ECO:0000256" key="6">
    <source>
        <dbReference type="ARBA" id="ARBA00022529"/>
    </source>
</evidence>
<evidence type="ECO:0000256" key="2">
    <source>
        <dbReference type="ARBA" id="ARBA00004613"/>
    </source>
</evidence>
<evidence type="ECO:0000256" key="13">
    <source>
        <dbReference type="ARBA" id="ARBA00075474"/>
    </source>
</evidence>
<keyword evidence="5" id="KW-0964">Secreted</keyword>
<protein>
    <recommendedName>
        <fullName evidence="12">N,O-diacetylmuramidase</fullName>
        <ecNumber evidence="4">3.2.1.17</ecNumber>
    </recommendedName>
    <alternativeName>
        <fullName evidence="13">Lysozyme CH</fullName>
    </alternativeName>
</protein>
<evidence type="ECO:0000256" key="4">
    <source>
        <dbReference type="ARBA" id="ARBA00012732"/>
    </source>
</evidence>
<dbReference type="GO" id="GO:0016052">
    <property type="term" value="P:carbohydrate catabolic process"/>
    <property type="evidence" value="ECO:0007669"/>
    <property type="project" value="TreeGrafter"/>
</dbReference>
<dbReference type="InterPro" id="IPR017853">
    <property type="entry name" value="GH"/>
</dbReference>
<comment type="subcellular location">
    <subcellularLocation>
        <location evidence="2">Secreted</location>
    </subcellularLocation>
</comment>
<organism evidence="14 15">
    <name type="scientific">Tilletiaria anomala (strain ATCC 24038 / CBS 436.72 / UBC 951)</name>
    <dbReference type="NCBI Taxonomy" id="1037660"/>
    <lineage>
        <taxon>Eukaryota</taxon>
        <taxon>Fungi</taxon>
        <taxon>Dikarya</taxon>
        <taxon>Basidiomycota</taxon>
        <taxon>Ustilaginomycotina</taxon>
        <taxon>Exobasidiomycetes</taxon>
        <taxon>Georgefischeriales</taxon>
        <taxon>Tilletiariaceae</taxon>
        <taxon>Tilletiaria</taxon>
    </lineage>
</organism>
<dbReference type="PANTHER" id="PTHR34135">
    <property type="entry name" value="LYSOZYME"/>
    <property type="match status" value="1"/>
</dbReference>
<keyword evidence="7" id="KW-0081">Bacteriolytic enzyme</keyword>
<dbReference type="AlphaFoldDB" id="A0A066V371"/>
<gene>
    <name evidence="14" type="ORF">K437DRAFT_260204</name>
</gene>
<dbReference type="PROSITE" id="PS51904">
    <property type="entry name" value="GLYCOSYL_HYDROL_F25_2"/>
    <property type="match status" value="1"/>
</dbReference>
<evidence type="ECO:0000256" key="9">
    <source>
        <dbReference type="ARBA" id="ARBA00023157"/>
    </source>
</evidence>
<dbReference type="EMBL" id="JMSN01000179">
    <property type="protein sequence ID" value="KDN36167.1"/>
    <property type="molecule type" value="Genomic_DNA"/>
</dbReference>
<keyword evidence="8 14" id="KW-0378">Hydrolase</keyword>
<evidence type="ECO:0000256" key="10">
    <source>
        <dbReference type="ARBA" id="ARBA00023295"/>
    </source>
</evidence>
<evidence type="ECO:0000256" key="7">
    <source>
        <dbReference type="ARBA" id="ARBA00022638"/>
    </source>
</evidence>
<sequence length="193" mass="20823">MKTQKAKGAQFVIIKATEGTSSKDSSFSPNYGGATSAGLIRGGYHFAHPDSSSGAAQANFFLKNGGGWTNDGITLPGMVDMEYNPNGATCYGLSHSAMVSWIKDFGDTYKAHTGRHPMIYTTLDWWTQCTGNSAAFGDYPLVQAHYSSSIGTPPASWSYASFWQFSDSQNPYPGDQDRWQGTLANLKKFAKGG</sequence>
<proteinExistence type="inferred from homology"/>
<comment type="catalytic activity">
    <reaction evidence="1">
        <text>Hydrolysis of (1-&gt;4)-beta-linkages between N-acetylmuramic acid and N-acetyl-D-glucosamine residues in a peptidoglycan and between N-acetyl-D-glucosamine residues in chitodextrins.</text>
        <dbReference type="EC" id="3.2.1.17"/>
    </reaction>
</comment>
<evidence type="ECO:0000256" key="12">
    <source>
        <dbReference type="ARBA" id="ARBA00073159"/>
    </source>
</evidence>
<dbReference type="GO" id="GO:0031640">
    <property type="term" value="P:killing of cells of another organism"/>
    <property type="evidence" value="ECO:0007669"/>
    <property type="project" value="UniProtKB-KW"/>
</dbReference>
<dbReference type="Pfam" id="PF01183">
    <property type="entry name" value="Glyco_hydro_25"/>
    <property type="match status" value="1"/>
</dbReference>
<keyword evidence="9" id="KW-1015">Disulfide bond</keyword>
<accession>A0A066V371</accession>
<dbReference type="STRING" id="1037660.A0A066V371"/>
<keyword evidence="6" id="KW-0929">Antimicrobial</keyword>
<dbReference type="GO" id="GO:0042742">
    <property type="term" value="P:defense response to bacterium"/>
    <property type="evidence" value="ECO:0007669"/>
    <property type="project" value="UniProtKB-KW"/>
</dbReference>
<evidence type="ECO:0000256" key="1">
    <source>
        <dbReference type="ARBA" id="ARBA00000632"/>
    </source>
</evidence>
<evidence type="ECO:0000256" key="11">
    <source>
        <dbReference type="ARBA" id="ARBA00055588"/>
    </source>
</evidence>
<dbReference type="GO" id="GO:0003796">
    <property type="term" value="F:lysozyme activity"/>
    <property type="evidence" value="ECO:0007669"/>
    <property type="project" value="UniProtKB-EC"/>
</dbReference>
<comment type="caution">
    <text evidence="14">The sequence shown here is derived from an EMBL/GenBank/DDBJ whole genome shotgun (WGS) entry which is preliminary data.</text>
</comment>
<reference evidence="14 15" key="1">
    <citation type="submission" date="2014-05" db="EMBL/GenBank/DDBJ databases">
        <title>Draft genome sequence of a rare smut relative, Tilletiaria anomala UBC 951.</title>
        <authorList>
            <consortium name="DOE Joint Genome Institute"/>
            <person name="Toome M."/>
            <person name="Kuo A."/>
            <person name="Henrissat B."/>
            <person name="Lipzen A."/>
            <person name="Tritt A."/>
            <person name="Yoshinaga Y."/>
            <person name="Zane M."/>
            <person name="Barry K."/>
            <person name="Grigoriev I.V."/>
            <person name="Spatafora J.W."/>
            <person name="Aimea M.C."/>
        </authorList>
    </citation>
    <scope>NUCLEOTIDE SEQUENCE [LARGE SCALE GENOMIC DNA]</scope>
    <source>
        <strain evidence="14 15">UBC 951</strain>
    </source>
</reference>
<dbReference type="OrthoDB" id="6590422at2759"/>
<dbReference type="EC" id="3.2.1.17" evidence="4"/>
<dbReference type="PANTHER" id="PTHR34135:SF2">
    <property type="entry name" value="LYSOZYME"/>
    <property type="match status" value="1"/>
</dbReference>
<dbReference type="Proteomes" id="UP000027361">
    <property type="component" value="Unassembled WGS sequence"/>
</dbReference>
<dbReference type="GeneID" id="25265486"/>
<dbReference type="InterPro" id="IPR002053">
    <property type="entry name" value="Glyco_hydro_25"/>
</dbReference>
<dbReference type="SMART" id="SM00641">
    <property type="entry name" value="Glyco_25"/>
    <property type="match status" value="1"/>
</dbReference>
<dbReference type="HOGENOM" id="CLU_044973_4_0_1"/>
<dbReference type="InParanoid" id="A0A066V371"/>
<dbReference type="GO" id="GO:0016998">
    <property type="term" value="P:cell wall macromolecule catabolic process"/>
    <property type="evidence" value="ECO:0007669"/>
    <property type="project" value="InterPro"/>
</dbReference>
<keyword evidence="15" id="KW-1185">Reference proteome</keyword>
<evidence type="ECO:0000256" key="5">
    <source>
        <dbReference type="ARBA" id="ARBA00022525"/>
    </source>
</evidence>
<keyword evidence="10" id="KW-0326">Glycosidase</keyword>